<feature type="coiled-coil region" evidence="1">
    <location>
        <begin position="19"/>
        <end position="67"/>
    </location>
</feature>
<keyword evidence="3" id="KW-1185">Reference proteome</keyword>
<protein>
    <submittedName>
        <fullName evidence="2">Uncharacterized protein</fullName>
    </submittedName>
</protein>
<accession>A0A9K3GLA6</accession>
<evidence type="ECO:0000313" key="3">
    <source>
        <dbReference type="Proteomes" id="UP000265618"/>
    </source>
</evidence>
<comment type="caution">
    <text evidence="2">The sequence shown here is derived from an EMBL/GenBank/DDBJ whole genome shotgun (WGS) entry which is preliminary data.</text>
</comment>
<dbReference type="InterPro" id="IPR033362">
    <property type="entry name" value="SSNA1_fam"/>
</dbReference>
<evidence type="ECO:0000313" key="2">
    <source>
        <dbReference type="EMBL" id="GIQ87163.1"/>
    </source>
</evidence>
<dbReference type="EMBL" id="BDIP01003022">
    <property type="protein sequence ID" value="GIQ87163.1"/>
    <property type="molecule type" value="Genomic_DNA"/>
</dbReference>
<dbReference type="Proteomes" id="UP000265618">
    <property type="component" value="Unassembled WGS sequence"/>
</dbReference>
<dbReference type="PANTHER" id="PTHR28661:SF1">
    <property type="entry name" value="MICROTUBULE NUCLEATION FACTOR SSNA1"/>
    <property type="match status" value="1"/>
</dbReference>
<keyword evidence="1" id="KW-0175">Coiled coil</keyword>
<evidence type="ECO:0000256" key="1">
    <source>
        <dbReference type="SAM" id="Coils"/>
    </source>
</evidence>
<gene>
    <name evidence="2" type="ORF">KIPB_009150</name>
</gene>
<reference evidence="2 3" key="1">
    <citation type="journal article" date="2018" name="PLoS ONE">
        <title>The draft genome of Kipferlia bialata reveals reductive genome evolution in fornicate parasites.</title>
        <authorList>
            <person name="Tanifuji G."/>
            <person name="Takabayashi S."/>
            <person name="Kume K."/>
            <person name="Takagi M."/>
            <person name="Nakayama T."/>
            <person name="Kamikawa R."/>
            <person name="Inagaki Y."/>
            <person name="Hashimoto T."/>
        </authorList>
    </citation>
    <scope>NUCLEOTIDE SEQUENCE [LARGE SCALE GENOMIC DNA]</scope>
    <source>
        <strain evidence="2">NY0173</strain>
    </source>
</reference>
<dbReference type="OrthoDB" id="295355at2759"/>
<dbReference type="PANTHER" id="PTHR28661">
    <property type="entry name" value="SJOEGREN SYNDROME NUCLEAR AUTOANTIGEN 1"/>
    <property type="match status" value="1"/>
</dbReference>
<organism evidence="2 3">
    <name type="scientific">Kipferlia bialata</name>
    <dbReference type="NCBI Taxonomy" id="797122"/>
    <lineage>
        <taxon>Eukaryota</taxon>
        <taxon>Metamonada</taxon>
        <taxon>Carpediemonas-like organisms</taxon>
        <taxon>Kipferlia</taxon>
    </lineage>
</organism>
<sequence length="106" mass="12154">MASQGASLTGYNTELVRLIEDLKGRKSGIDHELHELEQEKAKIQNDLQILQQRLHRIEESVKQKRQAGSEYDKTIQETESAYMRILESSQTLLKVLKRQSTSLGTK</sequence>
<proteinExistence type="predicted"/>
<name>A0A9K3GLA6_9EUKA</name>
<dbReference type="GO" id="GO:0036064">
    <property type="term" value="C:ciliary basal body"/>
    <property type="evidence" value="ECO:0007669"/>
    <property type="project" value="TreeGrafter"/>
</dbReference>
<dbReference type="AlphaFoldDB" id="A0A9K3GLA6"/>